<dbReference type="EMBL" id="BMDZ01000007">
    <property type="protein sequence ID" value="GGB30446.1"/>
    <property type="molecule type" value="Genomic_DNA"/>
</dbReference>
<comment type="caution">
    <text evidence="1">The sequence shown here is derived from an EMBL/GenBank/DDBJ whole genome shotgun (WGS) entry which is preliminary data.</text>
</comment>
<dbReference type="Proteomes" id="UP000603352">
    <property type="component" value="Unassembled WGS sequence"/>
</dbReference>
<accession>A0ABQ1IBQ0</accession>
<keyword evidence="2" id="KW-1185">Reference proteome</keyword>
<protein>
    <submittedName>
        <fullName evidence="1">Uncharacterized protein</fullName>
    </submittedName>
</protein>
<sequence>MFGRARYIGRSHDAQPGPALGQLGNIAAIAEKSDVPGTGAVDGSNAGQKPRRLGTIEHAIRCCGKRLGGERTCGFEKARIGHLCLSLMSAAAP</sequence>
<gene>
    <name evidence="1" type="ORF">GCM10011505_09770</name>
</gene>
<organism evidence="1 2">
    <name type="scientific">Tistrella bauzanensis</name>
    <dbReference type="NCBI Taxonomy" id="657419"/>
    <lineage>
        <taxon>Bacteria</taxon>
        <taxon>Pseudomonadati</taxon>
        <taxon>Pseudomonadota</taxon>
        <taxon>Alphaproteobacteria</taxon>
        <taxon>Geminicoccales</taxon>
        <taxon>Geminicoccaceae</taxon>
        <taxon>Tistrella</taxon>
    </lineage>
</organism>
<evidence type="ECO:0000313" key="1">
    <source>
        <dbReference type="EMBL" id="GGB30446.1"/>
    </source>
</evidence>
<evidence type="ECO:0000313" key="2">
    <source>
        <dbReference type="Proteomes" id="UP000603352"/>
    </source>
</evidence>
<name>A0ABQ1IBQ0_9PROT</name>
<reference evidence="2" key="1">
    <citation type="journal article" date="2019" name="Int. J. Syst. Evol. Microbiol.">
        <title>The Global Catalogue of Microorganisms (GCM) 10K type strain sequencing project: providing services to taxonomists for standard genome sequencing and annotation.</title>
        <authorList>
            <consortium name="The Broad Institute Genomics Platform"/>
            <consortium name="The Broad Institute Genome Sequencing Center for Infectious Disease"/>
            <person name="Wu L."/>
            <person name="Ma J."/>
        </authorList>
    </citation>
    <scope>NUCLEOTIDE SEQUENCE [LARGE SCALE GENOMIC DNA]</scope>
    <source>
        <strain evidence="2">CGMCC 1.10188</strain>
    </source>
</reference>
<proteinExistence type="predicted"/>